<feature type="coiled-coil region" evidence="1">
    <location>
        <begin position="8"/>
        <end position="71"/>
    </location>
</feature>
<dbReference type="InterPro" id="IPR001387">
    <property type="entry name" value="Cro/C1-type_HTH"/>
</dbReference>
<evidence type="ECO:0000256" key="1">
    <source>
        <dbReference type="SAM" id="Coils"/>
    </source>
</evidence>
<sequence>MIKNERQYRVTQAQAKKIEQALAQLVENSGKSEEVHPLLWKAQQDGLQSQLSELHEELEEYEALKSGQREVLELNSLEELPSALIKGRIASGLSQKELAERLGLKEQQIQRYEATDYGSVGFARILEIIQALGINVREDVFLPSSKVSLNTLFSRLRQIGIERDFIIKRFLPQSAGENLQIDDVSEEQAGSLALRTAALLNRVFGLTSTAIFSSSPLQLNTAAVGMARFKVTKRADETRLSVYTLYAHFLALLILDATSNLPKKPIPTNPNEVREAILSTYGSLTFKHALHYVWSLGVPVLPLNDSGAFHGAFWRVEGRNVIVLKQQTKSVARWLSDLLHELWHAAQEPELNERTVIEDSETAQERRESQEERTATRFSGHIVLAGRAEELVKLCEEEAGGSIERLKRVVPLVAARENVSVASLANYMAFRLSLQGENWWGAASNLQAEDTDYTDPWQTARDYLLERAHFGQLNEVDRNLLLQALSED</sequence>
<organism evidence="3 4">
    <name type="scientific">Symplocastrum torsivum CPER-KK1</name>
    <dbReference type="NCBI Taxonomy" id="450513"/>
    <lineage>
        <taxon>Bacteria</taxon>
        <taxon>Bacillati</taxon>
        <taxon>Cyanobacteriota</taxon>
        <taxon>Cyanophyceae</taxon>
        <taxon>Oscillatoriophycideae</taxon>
        <taxon>Oscillatoriales</taxon>
        <taxon>Microcoleaceae</taxon>
        <taxon>Symplocastrum</taxon>
    </lineage>
</organism>
<dbReference type="GO" id="GO:0003677">
    <property type="term" value="F:DNA binding"/>
    <property type="evidence" value="ECO:0007669"/>
    <property type="project" value="InterPro"/>
</dbReference>
<dbReference type="PROSITE" id="PS50943">
    <property type="entry name" value="HTH_CROC1"/>
    <property type="match status" value="1"/>
</dbReference>
<dbReference type="AlphaFoldDB" id="A0A951UCZ5"/>
<dbReference type="CDD" id="cd00093">
    <property type="entry name" value="HTH_XRE"/>
    <property type="match status" value="1"/>
</dbReference>
<evidence type="ECO:0000313" key="3">
    <source>
        <dbReference type="EMBL" id="MBW4548745.1"/>
    </source>
</evidence>
<dbReference type="Gene3D" id="1.10.260.40">
    <property type="entry name" value="lambda repressor-like DNA-binding domains"/>
    <property type="match status" value="1"/>
</dbReference>
<accession>A0A951UCZ5</accession>
<evidence type="ECO:0000313" key="4">
    <source>
        <dbReference type="Proteomes" id="UP000753908"/>
    </source>
</evidence>
<gene>
    <name evidence="3" type="ORF">KME25_30715</name>
</gene>
<name>A0A951UCZ5_9CYAN</name>
<comment type="caution">
    <text evidence="3">The sequence shown here is derived from an EMBL/GenBank/DDBJ whole genome shotgun (WGS) entry which is preliminary data.</text>
</comment>
<dbReference type="SUPFAM" id="SSF47413">
    <property type="entry name" value="lambda repressor-like DNA-binding domains"/>
    <property type="match status" value="1"/>
</dbReference>
<reference evidence="3" key="2">
    <citation type="journal article" date="2022" name="Microbiol. Resour. Announc.">
        <title>Metagenome Sequencing to Explore Phylogenomics of Terrestrial Cyanobacteria.</title>
        <authorList>
            <person name="Ward R.D."/>
            <person name="Stajich J.E."/>
            <person name="Johansen J.R."/>
            <person name="Huntemann M."/>
            <person name="Clum A."/>
            <person name="Foster B."/>
            <person name="Foster B."/>
            <person name="Roux S."/>
            <person name="Palaniappan K."/>
            <person name="Varghese N."/>
            <person name="Mukherjee S."/>
            <person name="Reddy T.B.K."/>
            <person name="Daum C."/>
            <person name="Copeland A."/>
            <person name="Chen I.A."/>
            <person name="Ivanova N.N."/>
            <person name="Kyrpides N.C."/>
            <person name="Shapiro N."/>
            <person name="Eloe-Fadrosh E.A."/>
            <person name="Pietrasiak N."/>
        </authorList>
    </citation>
    <scope>NUCLEOTIDE SEQUENCE</scope>
    <source>
        <strain evidence="3">CPER-KK1</strain>
    </source>
</reference>
<dbReference type="Pfam" id="PF01381">
    <property type="entry name" value="HTH_3"/>
    <property type="match status" value="1"/>
</dbReference>
<protein>
    <submittedName>
        <fullName evidence="3">Helix-turn-helix domain-containing protein</fullName>
    </submittedName>
</protein>
<keyword evidence="1" id="KW-0175">Coiled coil</keyword>
<dbReference type="Proteomes" id="UP000753908">
    <property type="component" value="Unassembled WGS sequence"/>
</dbReference>
<dbReference type="InterPro" id="IPR010982">
    <property type="entry name" value="Lambda_DNA-bd_dom_sf"/>
</dbReference>
<dbReference type="SMART" id="SM00530">
    <property type="entry name" value="HTH_XRE"/>
    <property type="match status" value="1"/>
</dbReference>
<feature type="domain" description="HTH cro/C1-type" evidence="2">
    <location>
        <begin position="84"/>
        <end position="140"/>
    </location>
</feature>
<dbReference type="EMBL" id="JAHHIF010000070">
    <property type="protein sequence ID" value="MBW4548745.1"/>
    <property type="molecule type" value="Genomic_DNA"/>
</dbReference>
<reference evidence="3" key="1">
    <citation type="submission" date="2021-05" db="EMBL/GenBank/DDBJ databases">
        <authorList>
            <person name="Pietrasiak N."/>
            <person name="Ward R."/>
            <person name="Stajich J.E."/>
            <person name="Kurbessoian T."/>
        </authorList>
    </citation>
    <scope>NUCLEOTIDE SEQUENCE</scope>
    <source>
        <strain evidence="3">CPER-KK1</strain>
    </source>
</reference>
<evidence type="ECO:0000259" key="2">
    <source>
        <dbReference type="PROSITE" id="PS50943"/>
    </source>
</evidence>
<proteinExistence type="predicted"/>